<feature type="transmembrane region" description="Helical" evidence="8">
    <location>
        <begin position="44"/>
        <end position="62"/>
    </location>
</feature>
<dbReference type="SUPFAM" id="SSF103473">
    <property type="entry name" value="MFS general substrate transporter"/>
    <property type="match status" value="1"/>
</dbReference>
<keyword evidence="11" id="KW-1185">Reference proteome</keyword>
<keyword evidence="4" id="KW-0997">Cell inner membrane</keyword>
<keyword evidence="2" id="KW-0813">Transport</keyword>
<feature type="domain" description="Major facilitator superfamily associated" evidence="9">
    <location>
        <begin position="9"/>
        <end position="359"/>
    </location>
</feature>
<feature type="transmembrane region" description="Helical" evidence="8">
    <location>
        <begin position="95"/>
        <end position="113"/>
    </location>
</feature>
<evidence type="ECO:0000256" key="7">
    <source>
        <dbReference type="ARBA" id="ARBA00023136"/>
    </source>
</evidence>
<keyword evidence="5 8" id="KW-0812">Transmembrane</keyword>
<name>A0ABQ3IFF3_9GAMM</name>
<dbReference type="EMBL" id="BNAH01000002">
    <property type="protein sequence ID" value="GHE80266.1"/>
    <property type="molecule type" value="Genomic_DNA"/>
</dbReference>
<dbReference type="PANTHER" id="PTHR23522:SF10">
    <property type="entry name" value="3-PHENYLPROPIONIC ACID TRANSPORTER-RELATED"/>
    <property type="match status" value="1"/>
</dbReference>
<evidence type="ECO:0000256" key="5">
    <source>
        <dbReference type="ARBA" id="ARBA00022692"/>
    </source>
</evidence>
<feature type="transmembrane region" description="Helical" evidence="8">
    <location>
        <begin position="69"/>
        <end position="89"/>
    </location>
</feature>
<dbReference type="InterPro" id="IPR024989">
    <property type="entry name" value="MFS_assoc_dom"/>
</dbReference>
<feature type="transmembrane region" description="Helical" evidence="8">
    <location>
        <begin position="327"/>
        <end position="349"/>
    </location>
</feature>
<gene>
    <name evidence="10" type="ORF">GCM10011501_05150</name>
</gene>
<proteinExistence type="predicted"/>
<evidence type="ECO:0000313" key="10">
    <source>
        <dbReference type="EMBL" id="GHE80266.1"/>
    </source>
</evidence>
<keyword evidence="3" id="KW-1003">Cell membrane</keyword>
<dbReference type="Proteomes" id="UP000626370">
    <property type="component" value="Unassembled WGS sequence"/>
</dbReference>
<keyword evidence="6 8" id="KW-1133">Transmembrane helix</keyword>
<sequence>MSSLFVKSSNTYFWYFAVHGLVIPFLALFLNYRGFSSLVIGELLAIYTASRIIGPTVWAIFADKTGKQLFVIRLGAFLAFACFSLLFWVQGYWPIAFALAMFSLFWTAILPQLEVMTNRAVKRSPKIYARIRLWGSLGFFVASVVAGEIIDVFSPEAFTWLGFIILLSLWGATLLLKQPRASIQSLVNNSSIFNKIFSKTFFWFFISGLLLQISFGPFYTFFALYLRDLDYPSYAVGLFLGVSVFAEIGIFLILGTLFKYFSLKSLLIVNLGFSAIRWFITGNFAESAWILGLAQCLHAFSFGMYHSVSIQYLQQHFNHNQQNRGQAIYIAGVYGIGGAIGAFVAGIYWQEGVGAQTAYELATYSAIIAIVFACFIPSKSTVKKR</sequence>
<evidence type="ECO:0000259" key="9">
    <source>
        <dbReference type="Pfam" id="PF12832"/>
    </source>
</evidence>
<comment type="caution">
    <text evidence="10">The sequence shown here is derived from an EMBL/GenBank/DDBJ whole genome shotgun (WGS) entry which is preliminary data.</text>
</comment>
<evidence type="ECO:0000256" key="2">
    <source>
        <dbReference type="ARBA" id="ARBA00022448"/>
    </source>
</evidence>
<evidence type="ECO:0000256" key="3">
    <source>
        <dbReference type="ARBA" id="ARBA00022475"/>
    </source>
</evidence>
<evidence type="ECO:0000256" key="6">
    <source>
        <dbReference type="ARBA" id="ARBA00022989"/>
    </source>
</evidence>
<keyword evidence="7 8" id="KW-0472">Membrane</keyword>
<feature type="transmembrane region" description="Helical" evidence="8">
    <location>
        <begin position="12"/>
        <end position="32"/>
    </location>
</feature>
<feature type="transmembrane region" description="Helical" evidence="8">
    <location>
        <begin position="261"/>
        <end position="281"/>
    </location>
</feature>
<evidence type="ECO:0000256" key="8">
    <source>
        <dbReference type="SAM" id="Phobius"/>
    </source>
</evidence>
<organism evidence="10 11">
    <name type="scientific">Thalassotalea profundi</name>
    <dbReference type="NCBI Taxonomy" id="2036687"/>
    <lineage>
        <taxon>Bacteria</taxon>
        <taxon>Pseudomonadati</taxon>
        <taxon>Pseudomonadota</taxon>
        <taxon>Gammaproteobacteria</taxon>
        <taxon>Alteromonadales</taxon>
        <taxon>Colwelliaceae</taxon>
        <taxon>Thalassotalea</taxon>
    </lineage>
</organism>
<comment type="subcellular location">
    <subcellularLocation>
        <location evidence="1">Cell inner membrane</location>
        <topology evidence="1">Multi-pass membrane protein</topology>
    </subcellularLocation>
</comment>
<evidence type="ECO:0000256" key="4">
    <source>
        <dbReference type="ARBA" id="ARBA00022519"/>
    </source>
</evidence>
<accession>A0ABQ3IFF3</accession>
<evidence type="ECO:0000313" key="11">
    <source>
        <dbReference type="Proteomes" id="UP000626370"/>
    </source>
</evidence>
<dbReference type="PANTHER" id="PTHR23522">
    <property type="entry name" value="BLL5896 PROTEIN"/>
    <property type="match status" value="1"/>
</dbReference>
<feature type="transmembrane region" description="Helical" evidence="8">
    <location>
        <begin position="133"/>
        <end position="151"/>
    </location>
</feature>
<feature type="transmembrane region" description="Helical" evidence="8">
    <location>
        <begin position="201"/>
        <end position="225"/>
    </location>
</feature>
<feature type="transmembrane region" description="Helical" evidence="8">
    <location>
        <begin position="361"/>
        <end position="378"/>
    </location>
</feature>
<feature type="transmembrane region" description="Helical" evidence="8">
    <location>
        <begin position="231"/>
        <end position="254"/>
    </location>
</feature>
<dbReference type="Gene3D" id="1.20.1250.20">
    <property type="entry name" value="MFS general substrate transporter like domains"/>
    <property type="match status" value="2"/>
</dbReference>
<dbReference type="InterPro" id="IPR036259">
    <property type="entry name" value="MFS_trans_sf"/>
</dbReference>
<protein>
    <submittedName>
        <fullName evidence="10">MFS transporter</fullName>
    </submittedName>
</protein>
<dbReference type="Pfam" id="PF12832">
    <property type="entry name" value="MFS_1_like"/>
    <property type="match status" value="1"/>
</dbReference>
<feature type="transmembrane region" description="Helical" evidence="8">
    <location>
        <begin position="157"/>
        <end position="176"/>
    </location>
</feature>
<dbReference type="NCBIfam" id="NF037955">
    <property type="entry name" value="mfs"/>
    <property type="match status" value="1"/>
</dbReference>
<dbReference type="InterPro" id="IPR026032">
    <property type="entry name" value="HcaT-like"/>
</dbReference>
<reference evidence="11" key="1">
    <citation type="journal article" date="2019" name="Int. J. Syst. Evol. Microbiol.">
        <title>The Global Catalogue of Microorganisms (GCM) 10K type strain sequencing project: providing services to taxonomists for standard genome sequencing and annotation.</title>
        <authorList>
            <consortium name="The Broad Institute Genomics Platform"/>
            <consortium name="The Broad Institute Genome Sequencing Center for Infectious Disease"/>
            <person name="Wu L."/>
            <person name="Ma J."/>
        </authorList>
    </citation>
    <scope>NUCLEOTIDE SEQUENCE [LARGE SCALE GENOMIC DNA]</scope>
    <source>
        <strain evidence="11">CGMCC 1.15922</strain>
    </source>
</reference>
<dbReference type="RefSeq" id="WP_189376543.1">
    <property type="nucleotide sequence ID" value="NZ_BNAH01000002.1"/>
</dbReference>
<feature type="transmembrane region" description="Helical" evidence="8">
    <location>
        <begin position="287"/>
        <end position="306"/>
    </location>
</feature>
<evidence type="ECO:0000256" key="1">
    <source>
        <dbReference type="ARBA" id="ARBA00004429"/>
    </source>
</evidence>
<dbReference type="PIRSF" id="PIRSF004925">
    <property type="entry name" value="HcaT"/>
    <property type="match status" value="1"/>
</dbReference>